<sequence>MNRKTFFILSAMFFLPPAFAEDTTPVSVENNSDLGAYIGARAGYNRIEHNCTPDFSSCDDSDAGFGLFTGYNFNSWFALELAATDYQDYKTMLNQRPVQYDVEGYDITMKLTAPITKSVAGYVRLGGSRLDIDRVADFEMPDESGWTPMAALGMEYRLAPMVSLRAEYQYLDDVAGNQSHFSSLGISYHFGKTMTTKAVESIEPIETELLVVEKPKIKAEPVVLPQLPVLYFEFDSATLSEENKNKLEQVVKFTTEYPETHIWVSGFTDQIGADAYNKRLSQRRADAVADYLVLRGVQNVNAQGKGKFVSTSRQIKSKDMRQVIVILTEGSESRPSAW</sequence>
<dbReference type="Pfam" id="PF01389">
    <property type="entry name" value="OmpA_membrane"/>
    <property type="match status" value="1"/>
</dbReference>
<keyword evidence="4" id="KW-1134">Transmembrane beta strand</keyword>
<dbReference type="CDD" id="cd07185">
    <property type="entry name" value="OmpA_C-like"/>
    <property type="match status" value="1"/>
</dbReference>
<keyword evidence="6" id="KW-0406">Ion transport</keyword>
<dbReference type="PANTHER" id="PTHR30329:SF21">
    <property type="entry name" value="LIPOPROTEIN YIAD-RELATED"/>
    <property type="match status" value="1"/>
</dbReference>
<keyword evidence="7" id="KW-0626">Porin</keyword>
<evidence type="ECO:0000256" key="7">
    <source>
        <dbReference type="ARBA" id="ARBA00023114"/>
    </source>
</evidence>
<reference evidence="13 14" key="1">
    <citation type="journal article" date="2015" name="BMC Genomics">
        <title>Genome mining reveals unlocked bioactive potential of marine Gram-negative bacteria.</title>
        <authorList>
            <person name="Machado H."/>
            <person name="Sonnenschein E.C."/>
            <person name="Melchiorsen J."/>
            <person name="Gram L."/>
        </authorList>
    </citation>
    <scope>NUCLEOTIDE SEQUENCE [LARGE SCALE GENOMIC DNA]</scope>
    <source>
        <strain evidence="13 14">S2757</strain>
    </source>
</reference>
<dbReference type="InterPro" id="IPR006665">
    <property type="entry name" value="OmpA-like"/>
</dbReference>
<dbReference type="SUPFAM" id="SSF56925">
    <property type="entry name" value="OMPA-like"/>
    <property type="match status" value="1"/>
</dbReference>
<dbReference type="STRING" id="579748.TW81_12270"/>
<dbReference type="InterPro" id="IPR006664">
    <property type="entry name" value="OMP_bac"/>
</dbReference>
<comment type="caution">
    <text evidence="13">The sequence shown here is derived from an EMBL/GenBank/DDBJ whole genome shotgun (WGS) entry which is preliminary data.</text>
</comment>
<keyword evidence="9" id="KW-0998">Cell outer membrane</keyword>
<dbReference type="GO" id="GO:0046930">
    <property type="term" value="C:pore complex"/>
    <property type="evidence" value="ECO:0007669"/>
    <property type="project" value="UniProtKB-KW"/>
</dbReference>
<evidence type="ECO:0000256" key="10">
    <source>
        <dbReference type="PROSITE-ProRule" id="PRU00473"/>
    </source>
</evidence>
<evidence type="ECO:0000256" key="8">
    <source>
        <dbReference type="ARBA" id="ARBA00023136"/>
    </source>
</evidence>
<dbReference type="PATRIC" id="fig|579748.3.peg.2534"/>
<evidence type="ECO:0000256" key="2">
    <source>
        <dbReference type="ARBA" id="ARBA00005710"/>
    </source>
</evidence>
<evidence type="ECO:0000259" key="12">
    <source>
        <dbReference type="PROSITE" id="PS51123"/>
    </source>
</evidence>
<comment type="similarity">
    <text evidence="2">Belongs to the outer membrane OOP (TC 1.B.6) superfamily. OmpA family.</text>
</comment>
<evidence type="ECO:0000256" key="3">
    <source>
        <dbReference type="ARBA" id="ARBA00022448"/>
    </source>
</evidence>
<keyword evidence="3" id="KW-0813">Transport</keyword>
<evidence type="ECO:0000256" key="9">
    <source>
        <dbReference type="ARBA" id="ARBA00023237"/>
    </source>
</evidence>
<dbReference type="InterPro" id="IPR011250">
    <property type="entry name" value="OMP/PagP_B-barrel"/>
</dbReference>
<keyword evidence="5" id="KW-0812">Transmembrane</keyword>
<dbReference type="PRINTS" id="PR01021">
    <property type="entry name" value="OMPADOMAIN"/>
</dbReference>
<dbReference type="GO" id="GO:0006811">
    <property type="term" value="P:monoatomic ion transport"/>
    <property type="evidence" value="ECO:0007669"/>
    <property type="project" value="UniProtKB-KW"/>
</dbReference>
<dbReference type="GO" id="GO:0009279">
    <property type="term" value="C:cell outer membrane"/>
    <property type="evidence" value="ECO:0007669"/>
    <property type="project" value="UniProtKB-SubCell"/>
</dbReference>
<dbReference type="GO" id="GO:0015288">
    <property type="term" value="F:porin activity"/>
    <property type="evidence" value="ECO:0007669"/>
    <property type="project" value="UniProtKB-KW"/>
</dbReference>
<dbReference type="PANTHER" id="PTHR30329">
    <property type="entry name" value="STATOR ELEMENT OF FLAGELLAR MOTOR COMPLEX"/>
    <property type="match status" value="1"/>
</dbReference>
<organism evidence="13 14">
    <name type="scientific">Vibrio galatheae</name>
    <dbReference type="NCBI Taxonomy" id="579748"/>
    <lineage>
        <taxon>Bacteria</taxon>
        <taxon>Pseudomonadati</taxon>
        <taxon>Pseudomonadota</taxon>
        <taxon>Gammaproteobacteria</taxon>
        <taxon>Vibrionales</taxon>
        <taxon>Vibrionaceae</taxon>
        <taxon>Vibrio</taxon>
    </lineage>
</organism>
<name>A0A0F4NIN1_9VIBR</name>
<dbReference type="Gene3D" id="3.30.1330.60">
    <property type="entry name" value="OmpA-like domain"/>
    <property type="match status" value="1"/>
</dbReference>
<evidence type="ECO:0000256" key="1">
    <source>
        <dbReference type="ARBA" id="ARBA00004571"/>
    </source>
</evidence>
<feature type="domain" description="OmpA-like" evidence="12">
    <location>
        <begin position="219"/>
        <end position="331"/>
    </location>
</feature>
<accession>A0A0F4NIN1</accession>
<evidence type="ECO:0000256" key="5">
    <source>
        <dbReference type="ARBA" id="ARBA00022692"/>
    </source>
</evidence>
<dbReference type="EMBL" id="JXXV01000018">
    <property type="protein sequence ID" value="KJY82967.1"/>
    <property type="molecule type" value="Genomic_DNA"/>
</dbReference>
<feature type="signal peptide" evidence="11">
    <location>
        <begin position="1"/>
        <end position="20"/>
    </location>
</feature>
<dbReference type="PROSITE" id="PS51123">
    <property type="entry name" value="OMPA_2"/>
    <property type="match status" value="1"/>
</dbReference>
<evidence type="ECO:0000256" key="11">
    <source>
        <dbReference type="SAM" id="SignalP"/>
    </source>
</evidence>
<proteinExistence type="inferred from homology"/>
<evidence type="ECO:0000313" key="14">
    <source>
        <dbReference type="Proteomes" id="UP000033673"/>
    </source>
</evidence>
<dbReference type="InterPro" id="IPR050330">
    <property type="entry name" value="Bact_OuterMem_StrucFunc"/>
</dbReference>
<evidence type="ECO:0000313" key="13">
    <source>
        <dbReference type="EMBL" id="KJY82967.1"/>
    </source>
</evidence>
<evidence type="ECO:0000256" key="6">
    <source>
        <dbReference type="ARBA" id="ARBA00023065"/>
    </source>
</evidence>
<keyword evidence="11" id="KW-0732">Signal</keyword>
<evidence type="ECO:0000256" key="4">
    <source>
        <dbReference type="ARBA" id="ARBA00022452"/>
    </source>
</evidence>
<dbReference type="RefSeq" id="WP_045955995.1">
    <property type="nucleotide sequence ID" value="NZ_JXXV01000018.1"/>
</dbReference>
<feature type="chain" id="PRO_5002472940" description="OmpA-like domain-containing protein" evidence="11">
    <location>
        <begin position="21"/>
        <end position="338"/>
    </location>
</feature>
<dbReference type="InterPro" id="IPR000498">
    <property type="entry name" value="OmpA-like_TM_dom"/>
</dbReference>
<keyword evidence="14" id="KW-1185">Reference proteome</keyword>
<gene>
    <name evidence="13" type="ORF">TW81_12270</name>
</gene>
<dbReference type="Gene3D" id="2.40.160.20">
    <property type="match status" value="1"/>
</dbReference>
<comment type="subcellular location">
    <subcellularLocation>
        <location evidence="1">Cell outer membrane</location>
        <topology evidence="1">Multi-pass membrane protein</topology>
    </subcellularLocation>
</comment>
<dbReference type="Pfam" id="PF00691">
    <property type="entry name" value="OmpA"/>
    <property type="match status" value="1"/>
</dbReference>
<dbReference type="Proteomes" id="UP000033673">
    <property type="component" value="Unassembled WGS sequence"/>
</dbReference>
<keyword evidence="8 10" id="KW-0472">Membrane</keyword>
<dbReference type="InterPro" id="IPR036737">
    <property type="entry name" value="OmpA-like_sf"/>
</dbReference>
<dbReference type="SUPFAM" id="SSF103088">
    <property type="entry name" value="OmpA-like"/>
    <property type="match status" value="1"/>
</dbReference>
<dbReference type="AlphaFoldDB" id="A0A0F4NIN1"/>
<protein>
    <recommendedName>
        <fullName evidence="12">OmpA-like domain-containing protein</fullName>
    </recommendedName>
</protein>